<comment type="caution">
    <text evidence="2">The sequence shown here is derived from an EMBL/GenBank/DDBJ whole genome shotgun (WGS) entry which is preliminary data.</text>
</comment>
<feature type="domain" description="N-acetyltransferase" evidence="1">
    <location>
        <begin position="1"/>
        <end position="71"/>
    </location>
</feature>
<dbReference type="Pfam" id="PF00583">
    <property type="entry name" value="Acetyltransf_1"/>
    <property type="match status" value="1"/>
</dbReference>
<proteinExistence type="predicted"/>
<gene>
    <name evidence="2" type="ORF">GGE66_002858</name>
</gene>
<accession>A0A7W9ZS90</accession>
<protein>
    <submittedName>
        <fullName evidence="2">GNAT superfamily N-acetyltransferase</fullName>
    </submittedName>
</protein>
<evidence type="ECO:0000259" key="1">
    <source>
        <dbReference type="PROSITE" id="PS51186"/>
    </source>
</evidence>
<dbReference type="Gene3D" id="3.40.630.30">
    <property type="match status" value="1"/>
</dbReference>
<sequence>MWRGQIESVRVASDLRGSGLGSAFIEWAIGQCAARGCGLVQLTTDKTRADSIRFYEKLGFVASHEGLKRNL</sequence>
<dbReference type="AlphaFoldDB" id="A0A7W9ZS90"/>
<dbReference type="InterPro" id="IPR016181">
    <property type="entry name" value="Acyl_CoA_acyltransferase"/>
</dbReference>
<dbReference type="EMBL" id="JACIIJ010000005">
    <property type="protein sequence ID" value="MBB6221885.1"/>
    <property type="molecule type" value="Genomic_DNA"/>
</dbReference>
<dbReference type="InterPro" id="IPR000182">
    <property type="entry name" value="GNAT_dom"/>
</dbReference>
<dbReference type="GO" id="GO:0016747">
    <property type="term" value="F:acyltransferase activity, transferring groups other than amino-acyl groups"/>
    <property type="evidence" value="ECO:0007669"/>
    <property type="project" value="InterPro"/>
</dbReference>
<evidence type="ECO:0000313" key="3">
    <source>
        <dbReference type="Proteomes" id="UP000517187"/>
    </source>
</evidence>
<evidence type="ECO:0000313" key="2">
    <source>
        <dbReference type="EMBL" id="MBB6221885.1"/>
    </source>
</evidence>
<keyword evidence="2" id="KW-0808">Transferase</keyword>
<dbReference type="PROSITE" id="PS51186">
    <property type="entry name" value="GNAT"/>
    <property type="match status" value="1"/>
</dbReference>
<reference evidence="2 3" key="1">
    <citation type="submission" date="2020-08" db="EMBL/GenBank/DDBJ databases">
        <title>Genomic Encyclopedia of Type Strains, Phase IV (KMG-V): Genome sequencing to study the core and pangenomes of soil and plant-associated prokaryotes.</title>
        <authorList>
            <person name="Whitman W."/>
        </authorList>
    </citation>
    <scope>NUCLEOTIDE SEQUENCE [LARGE SCALE GENOMIC DNA]</scope>
    <source>
        <strain evidence="2 3">SEMIA 4011</strain>
    </source>
</reference>
<dbReference type="CDD" id="cd04301">
    <property type="entry name" value="NAT_SF"/>
    <property type="match status" value="1"/>
</dbReference>
<dbReference type="SUPFAM" id="SSF55729">
    <property type="entry name" value="Acyl-CoA N-acyltransferases (Nat)"/>
    <property type="match status" value="1"/>
</dbReference>
<dbReference type="Proteomes" id="UP000517187">
    <property type="component" value="Unassembled WGS sequence"/>
</dbReference>
<name>A0A7W9ZS90_RHILE</name>
<organism evidence="2 3">
    <name type="scientific">Rhizobium leguminosarum</name>
    <dbReference type="NCBI Taxonomy" id="384"/>
    <lineage>
        <taxon>Bacteria</taxon>
        <taxon>Pseudomonadati</taxon>
        <taxon>Pseudomonadota</taxon>
        <taxon>Alphaproteobacteria</taxon>
        <taxon>Hyphomicrobiales</taxon>
        <taxon>Rhizobiaceae</taxon>
        <taxon>Rhizobium/Agrobacterium group</taxon>
        <taxon>Rhizobium</taxon>
    </lineage>
</organism>